<keyword evidence="1" id="KW-0812">Transmembrane</keyword>
<evidence type="ECO:0000313" key="2">
    <source>
        <dbReference type="EMBL" id="CAI2369242.1"/>
    </source>
</evidence>
<feature type="transmembrane region" description="Helical" evidence="1">
    <location>
        <begin position="42"/>
        <end position="66"/>
    </location>
</feature>
<keyword evidence="1" id="KW-0472">Membrane</keyword>
<organism evidence="2 3">
    <name type="scientific">Euplotes crassus</name>
    <dbReference type="NCBI Taxonomy" id="5936"/>
    <lineage>
        <taxon>Eukaryota</taxon>
        <taxon>Sar</taxon>
        <taxon>Alveolata</taxon>
        <taxon>Ciliophora</taxon>
        <taxon>Intramacronucleata</taxon>
        <taxon>Spirotrichea</taxon>
        <taxon>Hypotrichia</taxon>
        <taxon>Euplotida</taxon>
        <taxon>Euplotidae</taxon>
        <taxon>Moneuplotes</taxon>
    </lineage>
</organism>
<dbReference type="AlphaFoldDB" id="A0AAD1UIC0"/>
<sequence length="347" mass="40521">MGKLNAHIFRALESGNQCTSCEHCCINGAHCGSSSECDGTLAMYIVIFVILLICVTVFIVITIVYIKYKKKTKKELERIRRRTNHKGHKVRKRRGIILGRPVSKNIPLKMAELKASIELEKAELLYKDKYQELLDQKPSFELLFERNIKFDRIQGSKIDNIPSSNRPLNTHANVKSKKDDLLFEYTGPTIRKDQRVKMHDFRSKIKSQLKKTLITDLYNISDSPMQKVLKKKKKRKMKKKKKRTKFSKLGDDTAIHKDLALVSNQNSGFEDFDYSNQTLEQFLNENRVNIFNDREYHKDTSDDIENSGEQTRYKNTDMSNQRNYDKKTNIQSRIDDILDDLGDTEKW</sequence>
<evidence type="ECO:0000313" key="3">
    <source>
        <dbReference type="Proteomes" id="UP001295684"/>
    </source>
</evidence>
<name>A0AAD1UIC0_EUPCR</name>
<proteinExistence type="predicted"/>
<comment type="caution">
    <text evidence="2">The sequence shown here is derived from an EMBL/GenBank/DDBJ whole genome shotgun (WGS) entry which is preliminary data.</text>
</comment>
<keyword evidence="1" id="KW-1133">Transmembrane helix</keyword>
<reference evidence="2" key="1">
    <citation type="submission" date="2023-07" db="EMBL/GenBank/DDBJ databases">
        <authorList>
            <consortium name="AG Swart"/>
            <person name="Singh M."/>
            <person name="Singh A."/>
            <person name="Seah K."/>
            <person name="Emmerich C."/>
        </authorList>
    </citation>
    <scope>NUCLEOTIDE SEQUENCE</scope>
    <source>
        <strain evidence="2">DP1</strain>
    </source>
</reference>
<gene>
    <name evidence="2" type="ORF">ECRASSUSDP1_LOCUS10540</name>
</gene>
<keyword evidence="3" id="KW-1185">Reference proteome</keyword>
<evidence type="ECO:0000256" key="1">
    <source>
        <dbReference type="SAM" id="Phobius"/>
    </source>
</evidence>
<protein>
    <submittedName>
        <fullName evidence="2">Uncharacterized protein</fullName>
    </submittedName>
</protein>
<accession>A0AAD1UIC0</accession>
<dbReference type="Proteomes" id="UP001295684">
    <property type="component" value="Unassembled WGS sequence"/>
</dbReference>
<dbReference type="EMBL" id="CAMPGE010010393">
    <property type="protein sequence ID" value="CAI2369242.1"/>
    <property type="molecule type" value="Genomic_DNA"/>
</dbReference>